<dbReference type="Proteomes" id="UP000823388">
    <property type="component" value="Chromosome 6N"/>
</dbReference>
<comment type="caution">
    <text evidence="2">The sequence shown here is derived from an EMBL/GenBank/DDBJ whole genome shotgun (WGS) entry which is preliminary data.</text>
</comment>
<feature type="region of interest" description="Disordered" evidence="1">
    <location>
        <begin position="99"/>
        <end position="118"/>
    </location>
</feature>
<evidence type="ECO:0000256" key="1">
    <source>
        <dbReference type="SAM" id="MobiDB-lite"/>
    </source>
</evidence>
<feature type="region of interest" description="Disordered" evidence="1">
    <location>
        <begin position="18"/>
        <end position="79"/>
    </location>
</feature>
<dbReference type="AlphaFoldDB" id="A0A8T0QVJ0"/>
<name>A0A8T0QVJ0_PANVG</name>
<evidence type="ECO:0000313" key="2">
    <source>
        <dbReference type="EMBL" id="KAG2577211.1"/>
    </source>
</evidence>
<evidence type="ECO:0000313" key="3">
    <source>
        <dbReference type="Proteomes" id="UP000823388"/>
    </source>
</evidence>
<feature type="compositionally biased region" description="Basic and acidic residues" evidence="1">
    <location>
        <begin position="58"/>
        <end position="70"/>
    </location>
</feature>
<protein>
    <submittedName>
        <fullName evidence="2">Uncharacterized protein</fullName>
    </submittedName>
</protein>
<accession>A0A8T0QVJ0</accession>
<keyword evidence="3" id="KW-1185">Reference proteome</keyword>
<organism evidence="2 3">
    <name type="scientific">Panicum virgatum</name>
    <name type="common">Blackwell switchgrass</name>
    <dbReference type="NCBI Taxonomy" id="38727"/>
    <lineage>
        <taxon>Eukaryota</taxon>
        <taxon>Viridiplantae</taxon>
        <taxon>Streptophyta</taxon>
        <taxon>Embryophyta</taxon>
        <taxon>Tracheophyta</taxon>
        <taxon>Spermatophyta</taxon>
        <taxon>Magnoliopsida</taxon>
        <taxon>Liliopsida</taxon>
        <taxon>Poales</taxon>
        <taxon>Poaceae</taxon>
        <taxon>PACMAD clade</taxon>
        <taxon>Panicoideae</taxon>
        <taxon>Panicodae</taxon>
        <taxon>Paniceae</taxon>
        <taxon>Panicinae</taxon>
        <taxon>Panicum</taxon>
        <taxon>Panicum sect. Hiantes</taxon>
    </lineage>
</organism>
<sequence length="118" mass="12865">MLPDAEPRKQQQVVRGNLAGCGGLNHPPAIKLRSPARSVPYPSIRRATSSVPIPFPHPRKELRGTRENRQPYRAAGSPIAKVINRSSSARVPVNLIDPGFAVTFRSPPPPPLADWPPL</sequence>
<gene>
    <name evidence="2" type="ORF">PVAP13_6NG082906</name>
</gene>
<reference evidence="2" key="1">
    <citation type="submission" date="2020-05" db="EMBL/GenBank/DDBJ databases">
        <title>WGS assembly of Panicum virgatum.</title>
        <authorList>
            <person name="Lovell J.T."/>
            <person name="Jenkins J."/>
            <person name="Shu S."/>
            <person name="Juenger T.E."/>
            <person name="Schmutz J."/>
        </authorList>
    </citation>
    <scope>NUCLEOTIDE SEQUENCE</scope>
    <source>
        <strain evidence="2">AP13</strain>
    </source>
</reference>
<proteinExistence type="predicted"/>
<feature type="compositionally biased region" description="Pro residues" evidence="1">
    <location>
        <begin position="106"/>
        <end position="118"/>
    </location>
</feature>
<dbReference type="EMBL" id="CM029048">
    <property type="protein sequence ID" value="KAG2577211.1"/>
    <property type="molecule type" value="Genomic_DNA"/>
</dbReference>